<dbReference type="FunFam" id="3.80.10.10:FF:001164">
    <property type="entry name" value="GH01279p"/>
    <property type="match status" value="1"/>
</dbReference>
<dbReference type="SMART" id="SM00369">
    <property type="entry name" value="LRR_TYP"/>
    <property type="match status" value="10"/>
</dbReference>
<evidence type="ECO:0000256" key="2">
    <source>
        <dbReference type="ARBA" id="ARBA00022737"/>
    </source>
</evidence>
<dbReference type="Pfam" id="PF13855">
    <property type="entry name" value="LRR_8"/>
    <property type="match status" value="1"/>
</dbReference>
<evidence type="ECO:0000259" key="3">
    <source>
        <dbReference type="Pfam" id="PF23598"/>
    </source>
</evidence>
<dbReference type="InterPro" id="IPR032675">
    <property type="entry name" value="LRR_dom_sf"/>
</dbReference>
<dbReference type="SUPFAM" id="SSF52058">
    <property type="entry name" value="L domain-like"/>
    <property type="match status" value="2"/>
</dbReference>
<gene>
    <name evidence="4" type="ORF">MNBD_BACTEROID03-1352</name>
</gene>
<dbReference type="Gene3D" id="2.60.40.2340">
    <property type="match status" value="1"/>
</dbReference>
<dbReference type="InterPro" id="IPR055414">
    <property type="entry name" value="LRR_R13L4/SHOC2-like"/>
</dbReference>
<dbReference type="Pfam" id="PF00560">
    <property type="entry name" value="LRR_1"/>
    <property type="match status" value="1"/>
</dbReference>
<evidence type="ECO:0000313" key="4">
    <source>
        <dbReference type="EMBL" id="VAW14721.1"/>
    </source>
</evidence>
<dbReference type="Pfam" id="PF23598">
    <property type="entry name" value="LRR_14"/>
    <property type="match status" value="1"/>
</dbReference>
<keyword evidence="1" id="KW-0433">Leucine-rich repeat</keyword>
<dbReference type="Gene3D" id="3.80.10.10">
    <property type="entry name" value="Ribonuclease Inhibitor"/>
    <property type="match status" value="2"/>
</dbReference>
<accession>A0A3B0T7R0</accession>
<reference evidence="4" key="1">
    <citation type="submission" date="2018-06" db="EMBL/GenBank/DDBJ databases">
        <authorList>
            <person name="Zhirakovskaya E."/>
        </authorList>
    </citation>
    <scope>NUCLEOTIDE SEQUENCE</scope>
</reference>
<dbReference type="EMBL" id="UOEL01000121">
    <property type="protein sequence ID" value="VAW14721.1"/>
    <property type="molecule type" value="Genomic_DNA"/>
</dbReference>
<proteinExistence type="predicted"/>
<dbReference type="PANTHER" id="PTHR48051:SF54">
    <property type="entry name" value="LEUCINE-RICH REPEAT-CONTAINING PROTEIN"/>
    <property type="match status" value="1"/>
</dbReference>
<dbReference type="InterPro" id="IPR001611">
    <property type="entry name" value="Leu-rich_rpt"/>
</dbReference>
<dbReference type="PROSITE" id="PS51257">
    <property type="entry name" value="PROKAR_LIPOPROTEIN"/>
    <property type="match status" value="1"/>
</dbReference>
<name>A0A3B0T7R0_9ZZZZ</name>
<evidence type="ECO:0000256" key="1">
    <source>
        <dbReference type="ARBA" id="ARBA00022614"/>
    </source>
</evidence>
<dbReference type="SMART" id="SM00365">
    <property type="entry name" value="LRR_SD22"/>
    <property type="match status" value="8"/>
</dbReference>
<dbReference type="GO" id="GO:0005737">
    <property type="term" value="C:cytoplasm"/>
    <property type="evidence" value="ECO:0007669"/>
    <property type="project" value="TreeGrafter"/>
</dbReference>
<feature type="domain" description="Disease resistance R13L4/SHOC-2-like LRR" evidence="3">
    <location>
        <begin position="239"/>
        <end position="344"/>
    </location>
</feature>
<keyword evidence="2" id="KW-0677">Repeat</keyword>
<dbReference type="InterPro" id="IPR050216">
    <property type="entry name" value="LRR_domain-containing"/>
</dbReference>
<dbReference type="AlphaFoldDB" id="A0A3B0T7R0"/>
<sequence>MSIRRTTRRLQLLVMAIALIGFVGCKKNDAGPAPIKEVAKSSAKEISGFEFSVPDAMGTMMTFTGIIDDTAKTIAATLPSNTDQTALAPEIRVSEKAGISPTGAQDFTDPIAYTVTAEDGSTAIYTITITIALTQKQILQAILDANPNNTLGWDLENTTADQLNTLNGVHTNLEGAIYKLVLSDNALDQLPSEIGQLTSLKELYLTDNQFTGLPSGFSQLSNLEKLYMEYNEFMRFPSEVFSLSKLEHLQISNNQITTLLSEIGQLTSLVTLTLSSNQLTSLPSEIGQLSALNQLYAPSNNIGSLPAELYQLTGLREINLGENQITTILSEIGQLTNLEQLDLYNNLLTSIPPEIGKLINLGYLALSKNTITSLPPEMGFLTNLNELQMADNDITTMPKAICNLSDFHGPMTFEMDNSTTCGIVSETDVLVSLYNSNVGNTIEWGVDNYHDVEFKDNGKVRIITLNNKGLTAIPSYIDQLTELESLNMNSNPLGDSGLPASIGNISTLLGLTLGSTNITTVPSEFGQLSNLVLLSLTNNPITSIPQSVCNL</sequence>
<dbReference type="InterPro" id="IPR003591">
    <property type="entry name" value="Leu-rich_rpt_typical-subtyp"/>
</dbReference>
<dbReference type="PANTHER" id="PTHR48051">
    <property type="match status" value="1"/>
</dbReference>
<organism evidence="4">
    <name type="scientific">hydrothermal vent metagenome</name>
    <dbReference type="NCBI Taxonomy" id="652676"/>
    <lineage>
        <taxon>unclassified sequences</taxon>
        <taxon>metagenomes</taxon>
        <taxon>ecological metagenomes</taxon>
    </lineage>
</organism>
<protein>
    <recommendedName>
        <fullName evidence="3">Disease resistance R13L4/SHOC-2-like LRR domain-containing protein</fullName>
    </recommendedName>
</protein>
<dbReference type="PROSITE" id="PS51450">
    <property type="entry name" value="LRR"/>
    <property type="match status" value="5"/>
</dbReference>